<gene>
    <name evidence="1" type="ORF">H2509_01855</name>
</gene>
<dbReference type="Proteomes" id="UP000541109">
    <property type="component" value="Unassembled WGS sequence"/>
</dbReference>
<dbReference type="SUPFAM" id="SSF48371">
    <property type="entry name" value="ARM repeat"/>
    <property type="match status" value="1"/>
</dbReference>
<accession>A0A839A9R5</accession>
<protein>
    <submittedName>
        <fullName evidence="1">DNA alkylation repair protein</fullName>
    </submittedName>
</protein>
<evidence type="ECO:0000313" key="2">
    <source>
        <dbReference type="Proteomes" id="UP000541109"/>
    </source>
</evidence>
<keyword evidence="2" id="KW-1185">Reference proteome</keyword>
<dbReference type="RefSeq" id="WP_182161714.1">
    <property type="nucleotide sequence ID" value="NZ_JACFXV010000031.1"/>
</dbReference>
<dbReference type="InterPro" id="IPR016024">
    <property type="entry name" value="ARM-type_fold"/>
</dbReference>
<sequence length="373" mass="41430">MEPFKAVFSSALVDLIAGHLGRHCPGFDRAGFVHSIVSRLDGMELMERARLIADALHAVLPRDPAIRADVLLALLHPDPLPDLVAPPTVDGLRGWAILPLTLLVGRHGIGDFDRSLMLLREMTKRFSSEFAIRYFLIADQNRTLATLAAWVHDPDRHVRRLVSEGTRSRLPWAMRLPAFMKYPGPVLPLLTALRDDPEDYVRRSVANNLNDISKDHPHRIASLLGDWMVDADRSRKALLRHAARSLIKAGNAEALAAFGHASPQLAPARPQLSSPALRMGEVQTFSLALKSLASKPQSLVIDYVVHFRKANGKLSPKVFKGGKVILNPGEAQLFQRKHHFRNVTTRRHYPGPHALSFRINGQDTEAVGFELLA</sequence>
<comment type="caution">
    <text evidence="1">The sequence shown here is derived from an EMBL/GenBank/DDBJ whole genome shotgun (WGS) entry which is preliminary data.</text>
</comment>
<evidence type="ECO:0000313" key="1">
    <source>
        <dbReference type="EMBL" id="MBA5775865.1"/>
    </source>
</evidence>
<reference evidence="1 2" key="1">
    <citation type="submission" date="2020-07" db="EMBL/GenBank/DDBJ databases">
        <title>Stappia sp., F7233, whole genome shotgun sequencing project.</title>
        <authorList>
            <person name="Jiang S."/>
            <person name="Liu Z.W."/>
            <person name="Du Z.J."/>
        </authorList>
    </citation>
    <scope>NUCLEOTIDE SEQUENCE [LARGE SCALE GENOMIC DNA]</scope>
    <source>
        <strain evidence="1 2">F7233</strain>
    </source>
</reference>
<name>A0A839A9R5_9HYPH</name>
<dbReference type="EMBL" id="JACFXV010000031">
    <property type="protein sequence ID" value="MBA5775865.1"/>
    <property type="molecule type" value="Genomic_DNA"/>
</dbReference>
<organism evidence="1 2">
    <name type="scientific">Stappia albiluteola</name>
    <dbReference type="NCBI Taxonomy" id="2758565"/>
    <lineage>
        <taxon>Bacteria</taxon>
        <taxon>Pseudomonadati</taxon>
        <taxon>Pseudomonadota</taxon>
        <taxon>Alphaproteobacteria</taxon>
        <taxon>Hyphomicrobiales</taxon>
        <taxon>Stappiaceae</taxon>
        <taxon>Stappia</taxon>
    </lineage>
</organism>
<proteinExistence type="predicted"/>
<dbReference type="Gene3D" id="1.25.40.290">
    <property type="entry name" value="ARM repeat domains"/>
    <property type="match status" value="1"/>
</dbReference>
<dbReference type="AlphaFoldDB" id="A0A839A9R5"/>